<gene>
    <name evidence="1" type="primary">g6450</name>
    <name evidence="1" type="ORF">NpPPO83_00006450</name>
</gene>
<accession>A0ACB5SD01</accession>
<comment type="caution">
    <text evidence="1">The sequence shown here is derived from an EMBL/GenBank/DDBJ whole genome shotgun (WGS) entry which is preliminary data.</text>
</comment>
<reference evidence="1" key="1">
    <citation type="submission" date="2024-09" db="EMBL/GenBank/DDBJ databases">
        <title>Draft Genome Sequences of Neofusicoccum parvum.</title>
        <authorList>
            <person name="Ashida A."/>
            <person name="Camagna M."/>
            <person name="Tanaka A."/>
            <person name="Takemoto D."/>
        </authorList>
    </citation>
    <scope>NUCLEOTIDE SEQUENCE</scope>
    <source>
        <strain evidence="1">PPO83</strain>
    </source>
</reference>
<organism evidence="1 2">
    <name type="scientific">Neofusicoccum parvum</name>
    <dbReference type="NCBI Taxonomy" id="310453"/>
    <lineage>
        <taxon>Eukaryota</taxon>
        <taxon>Fungi</taxon>
        <taxon>Dikarya</taxon>
        <taxon>Ascomycota</taxon>
        <taxon>Pezizomycotina</taxon>
        <taxon>Dothideomycetes</taxon>
        <taxon>Dothideomycetes incertae sedis</taxon>
        <taxon>Botryosphaeriales</taxon>
        <taxon>Botryosphaeriaceae</taxon>
        <taxon>Neofusicoccum</taxon>
    </lineage>
</organism>
<name>A0ACB5SD01_9PEZI</name>
<evidence type="ECO:0000313" key="2">
    <source>
        <dbReference type="Proteomes" id="UP001165186"/>
    </source>
</evidence>
<evidence type="ECO:0000313" key="1">
    <source>
        <dbReference type="EMBL" id="GME35203.1"/>
    </source>
</evidence>
<keyword evidence="2" id="KW-1185">Reference proteome</keyword>
<protein>
    <submittedName>
        <fullName evidence="1">Uncharacterized protein</fullName>
    </submittedName>
</protein>
<dbReference type="Proteomes" id="UP001165186">
    <property type="component" value="Unassembled WGS sequence"/>
</dbReference>
<proteinExistence type="predicted"/>
<sequence length="38" mass="4601">RTLKNKNGAMKIHFYLKKPWQSNLDKHDQDNKHENLLP</sequence>
<feature type="non-terminal residue" evidence="1">
    <location>
        <position position="1"/>
    </location>
</feature>
<dbReference type="EMBL" id="BSXG01000265">
    <property type="protein sequence ID" value="GME35203.1"/>
    <property type="molecule type" value="Genomic_DNA"/>
</dbReference>